<dbReference type="Pfam" id="PF00010">
    <property type="entry name" value="HLH"/>
    <property type="match status" value="1"/>
</dbReference>
<evidence type="ECO:0000256" key="7">
    <source>
        <dbReference type="SAM" id="MobiDB-lite"/>
    </source>
</evidence>
<evidence type="ECO:0000256" key="4">
    <source>
        <dbReference type="ARBA" id="ARBA00023163"/>
    </source>
</evidence>
<dbReference type="GO" id="GO:0005634">
    <property type="term" value="C:nucleus"/>
    <property type="evidence" value="ECO:0007669"/>
    <property type="project" value="UniProtKB-SubCell"/>
</dbReference>
<keyword evidence="4 6" id="KW-0804">Transcription</keyword>
<dbReference type="InterPro" id="IPR011598">
    <property type="entry name" value="bHLH_dom"/>
</dbReference>
<dbReference type="InterPro" id="IPR036638">
    <property type="entry name" value="HLH_DNA-bd_sf"/>
</dbReference>
<dbReference type="PANTHER" id="PTHR11514">
    <property type="entry name" value="MYC"/>
    <property type="match status" value="1"/>
</dbReference>
<keyword evidence="9" id="KW-1185">Reference proteome</keyword>
<dbReference type="AlphaFoldDB" id="A0A8B8PZH1"/>
<evidence type="ECO:0000313" key="9">
    <source>
        <dbReference type="Proteomes" id="UP000827889"/>
    </source>
</evidence>
<keyword evidence="3" id="KW-0238">DNA-binding</keyword>
<keyword evidence="5 6" id="KW-0539">Nucleus</keyword>
<feature type="compositionally biased region" description="Low complexity" evidence="7">
    <location>
        <begin position="257"/>
        <end position="267"/>
    </location>
</feature>
<proteinExistence type="predicted"/>
<dbReference type="GeneID" id="115747989"/>
<gene>
    <name evidence="10" type="primary">LOC115747989</name>
</gene>
<dbReference type="Proteomes" id="UP000827889">
    <property type="component" value="Chromosome 3"/>
</dbReference>
<feature type="region of interest" description="Disordered" evidence="7">
    <location>
        <begin position="67"/>
        <end position="96"/>
    </location>
</feature>
<dbReference type="InterPro" id="IPR054502">
    <property type="entry name" value="bHLH-TF_ACT-like_plant"/>
</dbReference>
<dbReference type="GO" id="GO:0000976">
    <property type="term" value="F:transcription cis-regulatory region binding"/>
    <property type="evidence" value="ECO:0007669"/>
    <property type="project" value="TreeGrafter"/>
</dbReference>
<dbReference type="GO" id="GO:0003700">
    <property type="term" value="F:DNA-binding transcription factor activity"/>
    <property type="evidence" value="ECO:0007669"/>
    <property type="project" value="InterPro"/>
</dbReference>
<dbReference type="SUPFAM" id="SSF47459">
    <property type="entry name" value="HLH, helix-loop-helix DNA-binding domain"/>
    <property type="match status" value="1"/>
</dbReference>
<evidence type="ECO:0000313" key="10">
    <source>
        <dbReference type="RefSeq" id="XP_030540201.1"/>
    </source>
</evidence>
<dbReference type="Pfam" id="PF14215">
    <property type="entry name" value="bHLH-MYC_N"/>
    <property type="match status" value="1"/>
</dbReference>
<dbReference type="PROSITE" id="PS50888">
    <property type="entry name" value="BHLH"/>
    <property type="match status" value="1"/>
</dbReference>
<dbReference type="PANTHER" id="PTHR11514:SF115">
    <property type="entry name" value="TRANSCRIPTION FACTOR"/>
    <property type="match status" value="1"/>
</dbReference>
<organism evidence="9 10">
    <name type="scientific">Rhodamnia argentea</name>
    <dbReference type="NCBI Taxonomy" id="178133"/>
    <lineage>
        <taxon>Eukaryota</taxon>
        <taxon>Viridiplantae</taxon>
        <taxon>Streptophyta</taxon>
        <taxon>Embryophyta</taxon>
        <taxon>Tracheophyta</taxon>
        <taxon>Spermatophyta</taxon>
        <taxon>Magnoliopsida</taxon>
        <taxon>eudicotyledons</taxon>
        <taxon>Gunneridae</taxon>
        <taxon>Pentapetalae</taxon>
        <taxon>rosids</taxon>
        <taxon>malvids</taxon>
        <taxon>Myrtales</taxon>
        <taxon>Myrtaceae</taxon>
        <taxon>Myrtoideae</taxon>
        <taxon>Myrteae</taxon>
        <taxon>Australasian group</taxon>
        <taxon>Rhodamnia</taxon>
    </lineage>
</organism>
<sequence>MEELASCDSSSLVVPSYHKASPTLQQLVHSILQTGTEESVYSIFWRTSRDEHGGFVLTWGDGHFRGATRDSITSKPATKREPEEVQSPDGKSAHGSDIGDPEWYYIFSVTRSYSSEDGILGRAFRSGGHIWLSGEDRRELGMYECDERVKEARMYGIKTMACISIANGSGVLELGSTEIIQEDWRIVHLAKCLFPSHFPTLRVDPRGENQSNDAKGELALVGAGKRRFVKPARIACHDISMKSGRKKLVHDHDKESSFSPSPSGPLSHVEAERQRRERMNQRFYALRSVVPNVSGMDKASLLSDAIDYITELQSRMYTLESKLIKSEPPSPKRLKSNKAAADVSETTALSRKDSSAMAAATSAVATSAVSGPREMVVEVKVVGREAVVRVWSPNLGHPCARLMDVLKELGLVVQHASMSCVKGMMVQDVVIRTPVDCWVSDESITEAIRGKLAEE</sequence>
<dbReference type="KEGG" id="rarg:115747989"/>
<protein>
    <recommendedName>
        <fullName evidence="6">Transcription factor</fullName>
        <shortName evidence="6">bHLH transcription factor</shortName>
    </recommendedName>
    <alternativeName>
        <fullName evidence="6">Basic helix-loop-helix protein</fullName>
    </alternativeName>
</protein>
<keyword evidence="2 6" id="KW-0805">Transcription regulation</keyword>
<evidence type="ECO:0000256" key="5">
    <source>
        <dbReference type="ARBA" id="ARBA00023242"/>
    </source>
</evidence>
<evidence type="ECO:0000256" key="2">
    <source>
        <dbReference type="ARBA" id="ARBA00023015"/>
    </source>
</evidence>
<evidence type="ECO:0000256" key="3">
    <source>
        <dbReference type="ARBA" id="ARBA00023125"/>
    </source>
</evidence>
<dbReference type="GO" id="GO:0046983">
    <property type="term" value="F:protein dimerization activity"/>
    <property type="evidence" value="ECO:0007669"/>
    <property type="project" value="InterPro"/>
</dbReference>
<feature type="domain" description="BHLH" evidence="8">
    <location>
        <begin position="263"/>
        <end position="312"/>
    </location>
</feature>
<dbReference type="Pfam" id="PF22754">
    <property type="entry name" value="bHLH-TF_ACT-like_plant"/>
    <property type="match status" value="1"/>
</dbReference>
<dbReference type="InterPro" id="IPR025610">
    <property type="entry name" value="MYC/MYB_N"/>
</dbReference>
<reference evidence="10" key="1">
    <citation type="submission" date="2025-08" db="UniProtKB">
        <authorList>
            <consortium name="RefSeq"/>
        </authorList>
    </citation>
    <scope>IDENTIFICATION</scope>
    <source>
        <tissue evidence="10">Leaf</tissue>
    </source>
</reference>
<evidence type="ECO:0000259" key="8">
    <source>
        <dbReference type="PROSITE" id="PS50888"/>
    </source>
</evidence>
<dbReference type="SMART" id="SM00353">
    <property type="entry name" value="HLH"/>
    <property type="match status" value="1"/>
</dbReference>
<evidence type="ECO:0000256" key="6">
    <source>
        <dbReference type="RuleBase" id="RU369104"/>
    </source>
</evidence>
<feature type="region of interest" description="Disordered" evidence="7">
    <location>
        <begin position="245"/>
        <end position="275"/>
    </location>
</feature>
<dbReference type="InterPro" id="IPR045084">
    <property type="entry name" value="AIB/MYC-like"/>
</dbReference>
<name>A0A8B8PZH1_9MYRT</name>
<dbReference type="OrthoDB" id="1926382at2759"/>
<evidence type="ECO:0000256" key="1">
    <source>
        <dbReference type="ARBA" id="ARBA00004123"/>
    </source>
</evidence>
<comment type="subcellular location">
    <subcellularLocation>
        <location evidence="1 6">Nucleus</location>
    </subcellularLocation>
</comment>
<accession>A0A8B8PZH1</accession>
<dbReference type="RefSeq" id="XP_030540201.1">
    <property type="nucleotide sequence ID" value="XM_030684341.2"/>
</dbReference>
<dbReference type="Gene3D" id="4.10.280.10">
    <property type="entry name" value="Helix-loop-helix DNA-binding domain"/>
    <property type="match status" value="1"/>
</dbReference>